<accession>A0AA40KRQ6</accession>
<proteinExistence type="predicted"/>
<comment type="caution">
    <text evidence="1">The sequence shown here is derived from an EMBL/GenBank/DDBJ whole genome shotgun (WGS) entry which is preliminary data.</text>
</comment>
<dbReference type="EMBL" id="JAHYIQ010000007">
    <property type="protein sequence ID" value="KAK1130376.1"/>
    <property type="molecule type" value="Genomic_DNA"/>
</dbReference>
<protein>
    <submittedName>
        <fullName evidence="1">Uncharacterized protein</fullName>
    </submittedName>
</protein>
<dbReference type="AlphaFoldDB" id="A0AA40KRQ6"/>
<evidence type="ECO:0000313" key="1">
    <source>
        <dbReference type="EMBL" id="KAK1130376.1"/>
    </source>
</evidence>
<keyword evidence="2" id="KW-1185">Reference proteome</keyword>
<name>A0AA40KRQ6_9HYME</name>
<gene>
    <name evidence="1" type="ORF">K0M31_018508</name>
</gene>
<reference evidence="1" key="1">
    <citation type="submission" date="2021-10" db="EMBL/GenBank/DDBJ databases">
        <title>Melipona bicolor Genome sequencing and assembly.</title>
        <authorList>
            <person name="Araujo N.S."/>
            <person name="Arias M.C."/>
        </authorList>
    </citation>
    <scope>NUCLEOTIDE SEQUENCE</scope>
    <source>
        <strain evidence="1">USP_2M_L1-L4_2017</strain>
        <tissue evidence="1">Whole body</tissue>
    </source>
</reference>
<evidence type="ECO:0000313" key="2">
    <source>
        <dbReference type="Proteomes" id="UP001177670"/>
    </source>
</evidence>
<sequence length="112" mass="12819">MVTICIIFSIFYKYVLLNNIRRSKHVSERKKKGTDFKKVGAGTTGQFLKSPQCPSLNLDFRRFRGPAVIFSSLQLRSGYSTDKFRFRQLIVANGTCWNSFNSIDILSPTCLK</sequence>
<dbReference type="Proteomes" id="UP001177670">
    <property type="component" value="Unassembled WGS sequence"/>
</dbReference>
<organism evidence="1 2">
    <name type="scientific">Melipona bicolor</name>
    <dbReference type="NCBI Taxonomy" id="60889"/>
    <lineage>
        <taxon>Eukaryota</taxon>
        <taxon>Metazoa</taxon>
        <taxon>Ecdysozoa</taxon>
        <taxon>Arthropoda</taxon>
        <taxon>Hexapoda</taxon>
        <taxon>Insecta</taxon>
        <taxon>Pterygota</taxon>
        <taxon>Neoptera</taxon>
        <taxon>Endopterygota</taxon>
        <taxon>Hymenoptera</taxon>
        <taxon>Apocrita</taxon>
        <taxon>Aculeata</taxon>
        <taxon>Apoidea</taxon>
        <taxon>Anthophila</taxon>
        <taxon>Apidae</taxon>
        <taxon>Melipona</taxon>
    </lineage>
</organism>